<name>A0A382M7N3_9ZZZZ</name>
<sequence length="101" mass="11704">VLINNIGASQLSYLVVQNLNELGNHRPEIDAIVYYENMQKHCLPPNFAIMQIAEAWGHHGPMIATSLSTAQKLIGFPSERKLFYVWDLEWLRGQQQRYYNT</sequence>
<evidence type="ECO:0000313" key="1">
    <source>
        <dbReference type="EMBL" id="SVC44680.1"/>
    </source>
</evidence>
<feature type="non-terminal residue" evidence="1">
    <location>
        <position position="1"/>
    </location>
</feature>
<proteinExistence type="predicted"/>
<organism evidence="1">
    <name type="scientific">marine metagenome</name>
    <dbReference type="NCBI Taxonomy" id="408172"/>
    <lineage>
        <taxon>unclassified sequences</taxon>
        <taxon>metagenomes</taxon>
        <taxon>ecological metagenomes</taxon>
    </lineage>
</organism>
<protein>
    <submittedName>
        <fullName evidence="1">Uncharacterized protein</fullName>
    </submittedName>
</protein>
<gene>
    <name evidence="1" type="ORF">METZ01_LOCUS297534</name>
</gene>
<accession>A0A382M7N3</accession>
<reference evidence="1" key="1">
    <citation type="submission" date="2018-05" db="EMBL/GenBank/DDBJ databases">
        <authorList>
            <person name="Lanie J.A."/>
            <person name="Ng W.-L."/>
            <person name="Kazmierczak K.M."/>
            <person name="Andrzejewski T.M."/>
            <person name="Davidsen T.M."/>
            <person name="Wayne K.J."/>
            <person name="Tettelin H."/>
            <person name="Glass J.I."/>
            <person name="Rusch D."/>
            <person name="Podicherti R."/>
            <person name="Tsui H.-C.T."/>
            <person name="Winkler M.E."/>
        </authorList>
    </citation>
    <scope>NUCLEOTIDE SEQUENCE</scope>
</reference>
<dbReference type="EMBL" id="UINC01091707">
    <property type="protein sequence ID" value="SVC44680.1"/>
    <property type="molecule type" value="Genomic_DNA"/>
</dbReference>
<feature type="non-terminal residue" evidence="1">
    <location>
        <position position="101"/>
    </location>
</feature>
<dbReference type="AlphaFoldDB" id="A0A382M7N3"/>